<feature type="region of interest" description="Disordered" evidence="8">
    <location>
        <begin position="1076"/>
        <end position="1100"/>
    </location>
</feature>
<evidence type="ECO:0000256" key="1">
    <source>
        <dbReference type="ARBA" id="ARBA00004308"/>
    </source>
</evidence>
<dbReference type="GO" id="GO:0010008">
    <property type="term" value="C:endosome membrane"/>
    <property type="evidence" value="ECO:0007669"/>
    <property type="project" value="TreeGrafter"/>
</dbReference>
<organism evidence="10">
    <name type="scientific">Trepomonas sp. PC1</name>
    <dbReference type="NCBI Taxonomy" id="1076344"/>
    <lineage>
        <taxon>Eukaryota</taxon>
        <taxon>Metamonada</taxon>
        <taxon>Diplomonadida</taxon>
        <taxon>Hexamitidae</taxon>
        <taxon>Hexamitinae</taxon>
        <taxon>Trepomonas</taxon>
    </lineage>
</organism>
<evidence type="ECO:0000259" key="9">
    <source>
        <dbReference type="Pfam" id="PF01602"/>
    </source>
</evidence>
<dbReference type="InterPro" id="IPR017105">
    <property type="entry name" value="AP3_complex_dsu"/>
</dbReference>
<feature type="compositionally biased region" description="Basic and acidic residues" evidence="8">
    <location>
        <begin position="863"/>
        <end position="877"/>
    </location>
</feature>
<evidence type="ECO:0000256" key="6">
    <source>
        <dbReference type="ARBA" id="ARBA00023136"/>
    </source>
</evidence>
<evidence type="ECO:0000256" key="5">
    <source>
        <dbReference type="ARBA" id="ARBA00022927"/>
    </source>
</evidence>
<feature type="domain" description="Clathrin/coatomer adaptor adaptin-like N-terminal" evidence="9">
    <location>
        <begin position="25"/>
        <end position="474"/>
    </location>
</feature>
<dbReference type="AlphaFoldDB" id="A0A146KKK1"/>
<feature type="compositionally biased region" description="Basic and acidic residues" evidence="8">
    <location>
        <begin position="1076"/>
        <end position="1097"/>
    </location>
</feature>
<evidence type="ECO:0000256" key="2">
    <source>
        <dbReference type="ARBA" id="ARBA00006613"/>
    </source>
</evidence>
<gene>
    <name evidence="10" type="ORF">TPC1_10874</name>
</gene>
<evidence type="ECO:0000313" key="10">
    <source>
        <dbReference type="EMBL" id="JAP95951.1"/>
    </source>
</evidence>
<keyword evidence="3" id="KW-0813">Transport</keyword>
<dbReference type="GO" id="GO:0006896">
    <property type="term" value="P:Golgi to vacuole transport"/>
    <property type="evidence" value="ECO:0007669"/>
    <property type="project" value="TreeGrafter"/>
</dbReference>
<feature type="compositionally biased region" description="Basic and acidic residues" evidence="8">
    <location>
        <begin position="887"/>
        <end position="901"/>
    </location>
</feature>
<proteinExistence type="inferred from homology"/>
<dbReference type="GO" id="GO:0030123">
    <property type="term" value="C:AP-3 adaptor complex"/>
    <property type="evidence" value="ECO:0007669"/>
    <property type="project" value="InterPro"/>
</dbReference>
<feature type="non-terminal residue" evidence="10">
    <location>
        <position position="1"/>
    </location>
</feature>
<feature type="coiled-coil region" evidence="7">
    <location>
        <begin position="976"/>
        <end position="1019"/>
    </location>
</feature>
<comment type="subcellular location">
    <subcellularLocation>
        <location evidence="1">Endomembrane system</location>
    </subcellularLocation>
</comment>
<dbReference type="InterPro" id="IPR002553">
    <property type="entry name" value="Clathrin/coatomer_adapt-like_N"/>
</dbReference>
<accession>A0A146KKK1</accession>
<evidence type="ECO:0000256" key="7">
    <source>
        <dbReference type="SAM" id="Coils"/>
    </source>
</evidence>
<dbReference type="Gene3D" id="1.25.10.10">
    <property type="entry name" value="Leucine-rich Repeat Variant"/>
    <property type="match status" value="1"/>
</dbReference>
<protein>
    <recommendedName>
        <fullName evidence="9">Clathrin/coatomer adaptor adaptin-like N-terminal domain-containing protein</fullName>
    </recommendedName>
</protein>
<feature type="region of interest" description="Disordered" evidence="8">
    <location>
        <begin position="863"/>
        <end position="901"/>
    </location>
</feature>
<dbReference type="EMBL" id="GDID01000655">
    <property type="protein sequence ID" value="JAP95951.1"/>
    <property type="molecule type" value="Transcribed_RNA"/>
</dbReference>
<name>A0A146KKK1_9EUKA</name>
<keyword evidence="5" id="KW-0653">Protein transport</keyword>
<dbReference type="Pfam" id="PF01602">
    <property type="entry name" value="Adaptin_N"/>
    <property type="match status" value="1"/>
</dbReference>
<evidence type="ECO:0000256" key="3">
    <source>
        <dbReference type="ARBA" id="ARBA00022448"/>
    </source>
</evidence>
<dbReference type="GO" id="GO:0006623">
    <property type="term" value="P:protein targeting to vacuole"/>
    <property type="evidence" value="ECO:0007669"/>
    <property type="project" value="TreeGrafter"/>
</dbReference>
<dbReference type="PANTHER" id="PTHR22781:SF12">
    <property type="entry name" value="AP-3 COMPLEX SUBUNIT DELTA-1"/>
    <property type="match status" value="1"/>
</dbReference>
<comment type="similarity">
    <text evidence="2">Belongs to the adaptor complexes large subunit family.</text>
</comment>
<dbReference type="InterPro" id="IPR011989">
    <property type="entry name" value="ARM-like"/>
</dbReference>
<keyword evidence="7" id="KW-0175">Coiled coil</keyword>
<dbReference type="InterPro" id="IPR016024">
    <property type="entry name" value="ARM-type_fold"/>
</dbReference>
<keyword evidence="6" id="KW-0472">Membrane</keyword>
<reference evidence="10" key="1">
    <citation type="submission" date="2015-07" db="EMBL/GenBank/DDBJ databases">
        <title>Adaptation to a free-living lifestyle via gene acquisitions in the diplomonad Trepomonas sp. PC1.</title>
        <authorList>
            <person name="Xu F."/>
            <person name="Jerlstrom-Hultqvist J."/>
            <person name="Kolisko M."/>
            <person name="Simpson A.G.B."/>
            <person name="Roger A.J."/>
            <person name="Svard S.G."/>
            <person name="Andersson J.O."/>
        </authorList>
    </citation>
    <scope>NUCLEOTIDE SEQUENCE</scope>
    <source>
        <strain evidence="10">PC1</strain>
    </source>
</reference>
<evidence type="ECO:0000256" key="4">
    <source>
        <dbReference type="ARBA" id="ARBA00022737"/>
    </source>
</evidence>
<evidence type="ECO:0000256" key="8">
    <source>
        <dbReference type="SAM" id="MobiDB-lite"/>
    </source>
</evidence>
<dbReference type="PANTHER" id="PTHR22781">
    <property type="entry name" value="DELTA ADAPTIN-RELATED"/>
    <property type="match status" value="1"/>
</dbReference>
<keyword evidence="4" id="KW-0677">Repeat</keyword>
<sequence length="1159" mass="132931">LNELIKDITTSRDDSKIINALSDINKQCRSQNYQDKVLAIQKMSYLYVLGLDIRQFAFSAIECICSHDLAIKRSGYLASVFCFGATDMQLLSTNLYVKDITHKSLQVQNMALSSLASCPKPTVIQVQTLLPVLFEQITLKPTAKLIATAVRLLVLSKRQNFSNVLEYAWMFTEALFSVSSRLLQTCQLTYVFAKAASELCFNFNTQVVFQLIPALFDCFQSTDSNIQMETIRFFTAMSVNELVFTKTESVFERLFQQNNPIQITVQLAKAVGDVFFQSKKLLEQCSRVVGAIIHEIDDENPGNVNIIISLLKAFHKIELNAPGTVFQTDNLAGEVIKLLQAKDFNVRMAAIDVVNAMCTRPLTKTIVGKLLICLKECKIGSFGQSLQLLHQISATDVSACKKLIVRTILQICTRNSYENVDDAAWLIDILITLMVESEQCGDCAIQVFKLTEKFEEIQQQIPSLLYKLLSEQLMNSVQEKPFSGDLQSGKSILGPVSFEDISNQQLNQILNLQFGPAFYQCQEFIQHIKSTQDTNGFSFSQFIAQWQELMEQNDLQTKNIAVEKRANNSNNLAQKTTLVHFSAYLLGQCYSSQINTDDAVNIYDCINLLTNCQGHTAQTRICFLTAAVKAIVLFSRTFLHLDDVDEYFSPGYFKEFLLGQTKSGQSEEFVEYEEEYEDDIPDIKMSLRWIFLNSLITLQNQLLQQPKELESIVKVCFSSLAECFDLAKQFTEFEGFQFVNVQTEQTELNPFEFPLCATYLQQIEVQRPNFDLGSQSLCLDGQIGLVSDYDMFDFDFEETLNQKMKKKHKITQSQVIELVGDHLAENVIVKTHKKRIQEPEVQIQQNVAISFETYDYERDEYERNLDSVNRHHEYEQPKKRHRRTNKKANEENEEQTKVRNEETAQLELEPQIDQIFEAKTETKRPNLFKNKVEEEDDLLNLLLEMSLPGRQVATKPILTKSSDFGNVKIKKPKMVAEIEEREIDGQKNEILNENEENDCEKAESDLTKVKNNHENENKNELQNAILENTMQKMKVYIDQPKEDVQNSKEDEMLKISINEDEINENDQILKMLTENVGKEDEKQLNRPEKDQESKIEATGETQTDLLSMLMENKNEIQSTHKEESAKLEIQGDYQTESKINQINDQKQETEDDILNMLMK</sequence>
<dbReference type="SUPFAM" id="SSF48371">
    <property type="entry name" value="ARM repeat"/>
    <property type="match status" value="1"/>
</dbReference>